<organism evidence="1">
    <name type="scientific">Anguilla anguilla</name>
    <name type="common">European freshwater eel</name>
    <name type="synonym">Muraena anguilla</name>
    <dbReference type="NCBI Taxonomy" id="7936"/>
    <lineage>
        <taxon>Eukaryota</taxon>
        <taxon>Metazoa</taxon>
        <taxon>Chordata</taxon>
        <taxon>Craniata</taxon>
        <taxon>Vertebrata</taxon>
        <taxon>Euteleostomi</taxon>
        <taxon>Actinopterygii</taxon>
        <taxon>Neopterygii</taxon>
        <taxon>Teleostei</taxon>
        <taxon>Anguilliformes</taxon>
        <taxon>Anguillidae</taxon>
        <taxon>Anguilla</taxon>
    </lineage>
</organism>
<proteinExistence type="predicted"/>
<reference evidence="1" key="2">
    <citation type="journal article" date="2015" name="Fish Shellfish Immunol.">
        <title>Early steps in the European eel (Anguilla anguilla)-Vibrio vulnificus interaction in the gills: Role of the RtxA13 toxin.</title>
        <authorList>
            <person name="Callol A."/>
            <person name="Pajuelo D."/>
            <person name="Ebbesson L."/>
            <person name="Teles M."/>
            <person name="MacKenzie S."/>
            <person name="Amaro C."/>
        </authorList>
    </citation>
    <scope>NUCLEOTIDE SEQUENCE</scope>
</reference>
<sequence>MWKRVHNNALEDTKALAVFKPVLKKSLCIYTVIMDRQKQKLVYIQKTQVFIGKLKL</sequence>
<dbReference type="EMBL" id="GBXM01060525">
    <property type="protein sequence ID" value="JAH48052.1"/>
    <property type="molecule type" value="Transcribed_RNA"/>
</dbReference>
<evidence type="ECO:0000313" key="1">
    <source>
        <dbReference type="EMBL" id="JAH48052.1"/>
    </source>
</evidence>
<reference evidence="1" key="1">
    <citation type="submission" date="2014-11" db="EMBL/GenBank/DDBJ databases">
        <authorList>
            <person name="Amaro Gonzalez C."/>
        </authorList>
    </citation>
    <scope>NUCLEOTIDE SEQUENCE</scope>
</reference>
<accession>A0A0E9T3I4</accession>
<protein>
    <submittedName>
        <fullName evidence="1">Uncharacterized protein</fullName>
    </submittedName>
</protein>
<name>A0A0E9T3I4_ANGAN</name>
<dbReference type="AlphaFoldDB" id="A0A0E9T3I4"/>